<name>A0A8S1QHE4_9CILI</name>
<evidence type="ECO:0000313" key="2">
    <source>
        <dbReference type="Proteomes" id="UP000692954"/>
    </source>
</evidence>
<dbReference type="AlphaFoldDB" id="A0A8S1QHE4"/>
<reference evidence="1" key="1">
    <citation type="submission" date="2021-01" db="EMBL/GenBank/DDBJ databases">
        <authorList>
            <consortium name="Genoscope - CEA"/>
            <person name="William W."/>
        </authorList>
    </citation>
    <scope>NUCLEOTIDE SEQUENCE</scope>
</reference>
<keyword evidence="2" id="KW-1185">Reference proteome</keyword>
<proteinExistence type="predicted"/>
<gene>
    <name evidence="1" type="ORF">PSON_ATCC_30995.1.T1080004</name>
</gene>
<accession>A0A8S1QHE4</accession>
<evidence type="ECO:0000313" key="1">
    <source>
        <dbReference type="EMBL" id="CAD8115239.1"/>
    </source>
</evidence>
<organism evidence="1 2">
    <name type="scientific">Paramecium sonneborni</name>
    <dbReference type="NCBI Taxonomy" id="65129"/>
    <lineage>
        <taxon>Eukaryota</taxon>
        <taxon>Sar</taxon>
        <taxon>Alveolata</taxon>
        <taxon>Ciliophora</taxon>
        <taxon>Intramacronucleata</taxon>
        <taxon>Oligohymenophorea</taxon>
        <taxon>Peniculida</taxon>
        <taxon>Parameciidae</taxon>
        <taxon>Paramecium</taxon>
    </lineage>
</organism>
<dbReference type="EMBL" id="CAJJDN010000108">
    <property type="protein sequence ID" value="CAD8115239.1"/>
    <property type="molecule type" value="Genomic_DNA"/>
</dbReference>
<dbReference type="Proteomes" id="UP000692954">
    <property type="component" value="Unassembled WGS sequence"/>
</dbReference>
<comment type="caution">
    <text evidence="1">The sequence shown here is derived from an EMBL/GenBank/DDBJ whole genome shotgun (WGS) entry which is preliminary data.</text>
</comment>
<sequence length="341" mass="40608">MYILHSQPIYQNLNIKQLNTKNGYHSPSLSILNKKFWNIQAQSEYIDLNIQNCKFLKCNSFPIIKFSTQEIEVSFGICFYQIIKLSQNQTVRKNFIQLLNYNQIYFLERILQILFLKALIFKLLANCQKKALYMKNMQNLGILYFINVQMVNRLMNQMNKIVNIKQCCMQLIKTQLTYFFEQIMILNQRQNLYYLKTRITINKISNSLNSNQNQECPICTELYNVNQTNLTPCCQKKLHKQCIQEDLCSKAKENKNFKNIKCCCNCEQSLENNEEFIRKILQNKFLVKSQKTSISKHSSKMLFMHSSSCLSNLEFNVNKIWQLQSCTQFWLLKRILFSLFY</sequence>
<protein>
    <submittedName>
        <fullName evidence="1">Uncharacterized protein</fullName>
    </submittedName>
</protein>